<dbReference type="Proteomes" id="UP001057455">
    <property type="component" value="Unassembled WGS sequence"/>
</dbReference>
<accession>A0A9W5WVF1</accession>
<dbReference type="AlphaFoldDB" id="A0A9W5WVF1"/>
<sequence>MFSSDALGFLEARFLDSLGFMCFVLKLFSNLALRVPCSLPRLDFLSKLTTPSVPLEESFGSGLLLDVLPVLFEDPFLGFCDLVSVEDLCDFLNGFDLGPEVFPMEPLA</sequence>
<evidence type="ECO:0000313" key="1">
    <source>
        <dbReference type="EMBL" id="GFE54990.1"/>
    </source>
</evidence>
<proteinExistence type="predicted"/>
<dbReference type="EMBL" id="BLIY01000017">
    <property type="protein sequence ID" value="GFE54990.1"/>
    <property type="molecule type" value="Genomic_DNA"/>
</dbReference>
<comment type="caution">
    <text evidence="1">The sequence shown here is derived from an EMBL/GenBank/DDBJ whole genome shotgun (WGS) entry which is preliminary data.</text>
</comment>
<organism evidence="1 2">
    <name type="scientific">Babesia ovis</name>
    <dbReference type="NCBI Taxonomy" id="5869"/>
    <lineage>
        <taxon>Eukaryota</taxon>
        <taxon>Sar</taxon>
        <taxon>Alveolata</taxon>
        <taxon>Apicomplexa</taxon>
        <taxon>Aconoidasida</taxon>
        <taxon>Piroplasmida</taxon>
        <taxon>Babesiidae</taxon>
        <taxon>Babesia</taxon>
    </lineage>
</organism>
<reference evidence="1" key="1">
    <citation type="submission" date="2019-12" db="EMBL/GenBank/DDBJ databases">
        <title>Genome sequence of Babesia ovis.</title>
        <authorList>
            <person name="Yamagishi J."/>
            <person name="Sevinc F."/>
            <person name="Xuan X."/>
        </authorList>
    </citation>
    <scope>NUCLEOTIDE SEQUENCE</scope>
    <source>
        <strain evidence="1">Selcuk</strain>
    </source>
</reference>
<evidence type="ECO:0000313" key="2">
    <source>
        <dbReference type="Proteomes" id="UP001057455"/>
    </source>
</evidence>
<gene>
    <name evidence="1" type="ORF">BaOVIS_023940</name>
</gene>
<protein>
    <submittedName>
        <fullName evidence="1">Uncharacterized protein</fullName>
    </submittedName>
</protein>
<keyword evidence="2" id="KW-1185">Reference proteome</keyword>
<name>A0A9W5WVF1_BABOV</name>